<evidence type="ECO:0000313" key="3">
    <source>
        <dbReference type="Proteomes" id="UP001344906"/>
    </source>
</evidence>
<accession>A0ABQ6FXD3</accession>
<organism evidence="2 3">
    <name type="scientific">Dictyobacter halimunensis</name>
    <dbReference type="NCBI Taxonomy" id="3026934"/>
    <lineage>
        <taxon>Bacteria</taxon>
        <taxon>Bacillati</taxon>
        <taxon>Chloroflexota</taxon>
        <taxon>Ktedonobacteria</taxon>
        <taxon>Ktedonobacterales</taxon>
        <taxon>Dictyobacteraceae</taxon>
        <taxon>Dictyobacter</taxon>
    </lineage>
</organism>
<dbReference type="Proteomes" id="UP001344906">
    <property type="component" value="Unassembled WGS sequence"/>
</dbReference>
<feature type="compositionally biased region" description="Acidic residues" evidence="1">
    <location>
        <begin position="70"/>
        <end position="80"/>
    </location>
</feature>
<comment type="caution">
    <text evidence="2">The sequence shown here is derived from an EMBL/GenBank/DDBJ whole genome shotgun (WGS) entry which is preliminary data.</text>
</comment>
<dbReference type="EMBL" id="BSRI01000002">
    <property type="protein sequence ID" value="GLV57137.1"/>
    <property type="molecule type" value="Genomic_DNA"/>
</dbReference>
<reference evidence="2 3" key="1">
    <citation type="submission" date="2023-02" db="EMBL/GenBank/DDBJ databases">
        <title>Dictyobacter halimunensis sp. nov., a new member of the class Ktedonobacteria from forest soil in a geothermal area.</title>
        <authorList>
            <person name="Rachmania M.K."/>
            <person name="Ningsih F."/>
            <person name="Sakai Y."/>
            <person name="Yabe S."/>
            <person name="Yokota A."/>
            <person name="Sjamsuridzal W."/>
        </authorList>
    </citation>
    <scope>NUCLEOTIDE SEQUENCE [LARGE SCALE GENOMIC DNA]</scope>
    <source>
        <strain evidence="2 3">S3.2.2.5</strain>
    </source>
</reference>
<feature type="compositionally biased region" description="Basic and acidic residues" evidence="1">
    <location>
        <begin position="95"/>
        <end position="104"/>
    </location>
</feature>
<dbReference type="RefSeq" id="WP_338253035.1">
    <property type="nucleotide sequence ID" value="NZ_BSRI01000002.1"/>
</dbReference>
<feature type="compositionally biased region" description="Basic and acidic residues" evidence="1">
    <location>
        <begin position="45"/>
        <end position="60"/>
    </location>
</feature>
<protein>
    <submittedName>
        <fullName evidence="2">Uncharacterized protein</fullName>
    </submittedName>
</protein>
<feature type="compositionally biased region" description="Polar residues" evidence="1">
    <location>
        <begin position="105"/>
        <end position="126"/>
    </location>
</feature>
<feature type="compositionally biased region" description="Polar residues" evidence="1">
    <location>
        <begin position="10"/>
        <end position="21"/>
    </location>
</feature>
<feature type="region of interest" description="Disordered" evidence="1">
    <location>
        <begin position="1"/>
        <end position="126"/>
    </location>
</feature>
<sequence length="126" mass="13972">MSQQDKSHEQQSAPRPIQGTNDVEVDADLGDSIAQELGKLSTRKSHLDPKAVKQDLERKRQQQPSVTGSEDIEADTDLGDGEIASELGSLSGRRVKQELKKAQNEEQALSTDFENNQTRTDINQRT</sequence>
<proteinExistence type="predicted"/>
<keyword evidence="3" id="KW-1185">Reference proteome</keyword>
<gene>
    <name evidence="2" type="ORF">KDH_39750</name>
</gene>
<evidence type="ECO:0000256" key="1">
    <source>
        <dbReference type="SAM" id="MobiDB-lite"/>
    </source>
</evidence>
<name>A0ABQ6FXD3_9CHLR</name>
<evidence type="ECO:0000313" key="2">
    <source>
        <dbReference type="EMBL" id="GLV57137.1"/>
    </source>
</evidence>